<name>H2BYL3_GILLR</name>
<dbReference type="STRING" id="865937.Gilli_0420"/>
<organism evidence="1 2">
    <name type="scientific">Gillisia limnaea (strain DSM 15749 / LMG 21470 / R-8282)</name>
    <dbReference type="NCBI Taxonomy" id="865937"/>
    <lineage>
        <taxon>Bacteria</taxon>
        <taxon>Pseudomonadati</taxon>
        <taxon>Bacteroidota</taxon>
        <taxon>Flavobacteriia</taxon>
        <taxon>Flavobacteriales</taxon>
        <taxon>Flavobacteriaceae</taxon>
        <taxon>Gillisia</taxon>
    </lineage>
</organism>
<keyword evidence="2" id="KW-1185">Reference proteome</keyword>
<dbReference type="RefSeq" id="WP_006987460.1">
    <property type="nucleotide sequence ID" value="NZ_JH594606.1"/>
</dbReference>
<dbReference type="HOGENOM" id="CLU_317566_0_0_10"/>
<accession>H2BYL3</accession>
<evidence type="ECO:0008006" key="3">
    <source>
        <dbReference type="Google" id="ProtNLM"/>
    </source>
</evidence>
<dbReference type="AlphaFoldDB" id="H2BYL3"/>
<gene>
    <name evidence="1" type="ORF">Gilli_0420</name>
</gene>
<reference evidence="2" key="1">
    <citation type="journal article" date="2012" name="Stand. Genomic Sci.">
        <title>Genome sequence of the Antarctic rhodopsins-containing flavobacterium Gillisia limnaea type strain (R-8282(T)).</title>
        <authorList>
            <person name="Riedel T."/>
            <person name="Held B."/>
            <person name="Nolan M."/>
            <person name="Lucas S."/>
            <person name="Lapidus A."/>
            <person name="Tice H."/>
            <person name="Del Rio T.G."/>
            <person name="Cheng J.F."/>
            <person name="Han C."/>
            <person name="Tapia R."/>
            <person name="Goodwin L.A."/>
            <person name="Pitluck S."/>
            <person name="Liolios K."/>
            <person name="Mavromatis K."/>
            <person name="Pagani I."/>
            <person name="Ivanova N."/>
            <person name="Mikhailova N."/>
            <person name="Pati A."/>
            <person name="Chen A."/>
            <person name="Palaniappan K."/>
            <person name="Land M."/>
            <person name="Rohde M."/>
            <person name="Tindall B.J."/>
            <person name="Detter J.C."/>
            <person name="Goker M."/>
            <person name="Bristow J."/>
            <person name="Eisen J.A."/>
            <person name="Markowitz V."/>
            <person name="Hugenholtz P."/>
            <person name="Kyrpides N.C."/>
            <person name="Klenk H.P."/>
            <person name="Woyke T."/>
        </authorList>
    </citation>
    <scope>NUCLEOTIDE SEQUENCE [LARGE SCALE GENOMIC DNA]</scope>
    <source>
        <strain evidence="2">DSM 15749 / LMG 21470 / R-8282</strain>
    </source>
</reference>
<evidence type="ECO:0000313" key="2">
    <source>
        <dbReference type="Proteomes" id="UP000003844"/>
    </source>
</evidence>
<dbReference type="EMBL" id="JH594606">
    <property type="protein sequence ID" value="EHQ01134.1"/>
    <property type="molecule type" value="Genomic_DNA"/>
</dbReference>
<dbReference type="Proteomes" id="UP000003844">
    <property type="component" value="Unassembled WGS sequence"/>
</dbReference>
<dbReference type="eggNOG" id="COG2911">
    <property type="taxonomic scope" value="Bacteria"/>
</dbReference>
<evidence type="ECO:0000313" key="1">
    <source>
        <dbReference type="EMBL" id="EHQ01134.1"/>
    </source>
</evidence>
<protein>
    <recommendedName>
        <fullName evidence="3">Secretion system C-terminal sorting domain-containing protein</fullName>
    </recommendedName>
</protein>
<dbReference type="OrthoDB" id="906679at2"/>
<sequence length="917" mass="101544">MKKNYPELSFFFRPGLALVVFLFFSLFTSAQGDLIVNGNHTVPADSLERYDYVELGTNNSILTVNGTLIVDGDLIMAGNKSQFKMGPNARVIIFGNFEASNQVEIAISSFLIIHGNFIKGGSDNQGDLDVENGNIYIYGKVENWGDDFTTCDGGYEGNTNTIQQEDCDYGTEEDFENNRDKFPDDLVDLINCYDLSAIDNQNACLGGSATFSVSGSLNVSEDEVTFRWQQKVSNSAIWTNIPGETNIEYSISEVSAEMEDYNYRVIVKPLDPSQSTCKISISRNVSLSITNVNTWTGTTDTNWNNTANWSCNSLPTIETNVVIPENLTSNNFPVINAGTNALTKNLSIENGASVKVNENWLRIAGILSNSGFLDAETGSVSFEGVNAQTIPTSAFKNNRIQNLRIYNTSGVTSEAIIEVTGTLKVEAGNFDTGNELSLISNEEQTALIDGSGNGEVTGRVNIQRYLDKAFGYKYFSSPFQNSVVDDFAPYMDFADPTTGFPHFYRYNENRNITINDTLRDATGWEVHTGNLNIAEGYALNFGTTSTPVTIELFGEVNNGPIAAKSLLNHHRTYTKGFHLIGNPYPSPIDWNAVNGWTRTNIDDAIYFFNASDTDQYTGSYTSYVNDVSTGNNATNSSPNIVPSMQGFFVKVSDSETENDVTGTLGMNNQIRIADFNQEFFRASERDLKPLIRLEAGFKTETKNDALVIYFSPYATQNFEKEMDAHKLMNTDPAIPSFYNITEDKKELAINAIPFPESRSYKKIPLGIKADKSGTMKIHLASMENLSPNFNIYLIDHSKSIGQNLSRKPEYTFNIEEGIHNARFELMFSEEKITNPAIAFNEPFHVEVRNGDVIVKLNLEENQEGILRASTITGQILQIKSGVGKDEVIFDGITSSGVYIINLQVGKAQHAKKVVIKK</sequence>
<proteinExistence type="predicted"/>